<gene>
    <name evidence="19" type="ORF">A8926_7285</name>
</gene>
<reference evidence="19" key="1">
    <citation type="submission" date="2017-12" db="EMBL/GenBank/DDBJ databases">
        <title>Sequencing the genomes of 1000 Actinobacteria strains.</title>
        <authorList>
            <person name="Klenk H.-P."/>
        </authorList>
    </citation>
    <scope>NUCLEOTIDE SEQUENCE [LARGE SCALE GENOMIC DNA]</scope>
    <source>
        <strain evidence="19">DSM 44228</strain>
    </source>
</reference>
<evidence type="ECO:0000256" key="14">
    <source>
        <dbReference type="ARBA" id="ARBA00024082"/>
    </source>
</evidence>
<evidence type="ECO:0000256" key="16">
    <source>
        <dbReference type="ARBA" id="ARBA00048865"/>
    </source>
</evidence>
<dbReference type="InterPro" id="IPR048254">
    <property type="entry name" value="CDP_ALCOHOL_P_TRANSF_CS"/>
</dbReference>
<feature type="binding site" evidence="17">
    <location>
        <position position="75"/>
    </location>
    <ligand>
        <name>Mg(2+)</name>
        <dbReference type="ChEBI" id="CHEBI:18420"/>
        <label>1</label>
    </ligand>
</feature>
<dbReference type="InterPro" id="IPR044268">
    <property type="entry name" value="PIP_synthase_PgsA1"/>
</dbReference>
<evidence type="ECO:0000256" key="8">
    <source>
        <dbReference type="ARBA" id="ARBA00022692"/>
    </source>
</evidence>
<dbReference type="UniPathway" id="UPA00220"/>
<evidence type="ECO:0000256" key="18">
    <source>
        <dbReference type="RuleBase" id="RU003750"/>
    </source>
</evidence>
<organism evidence="19 20">
    <name type="scientific">Saccharopolyspora spinosa</name>
    <dbReference type="NCBI Taxonomy" id="60894"/>
    <lineage>
        <taxon>Bacteria</taxon>
        <taxon>Bacillati</taxon>
        <taxon>Actinomycetota</taxon>
        <taxon>Actinomycetes</taxon>
        <taxon>Pseudonocardiales</taxon>
        <taxon>Pseudonocardiaceae</taxon>
        <taxon>Saccharopolyspora</taxon>
    </lineage>
</organism>
<keyword evidence="17" id="KW-0594">Phospholipid biosynthesis</keyword>
<keyword evidence="12 17" id="KW-0472">Membrane</keyword>
<keyword evidence="6 17" id="KW-1003">Cell membrane</keyword>
<keyword evidence="11 17" id="KW-1133">Transmembrane helix</keyword>
<feature type="binding site" evidence="17">
    <location>
        <position position="96"/>
    </location>
    <ligand>
        <name>Mg(2+)</name>
        <dbReference type="ChEBI" id="CHEBI:18420"/>
        <label>1</label>
    </ligand>
</feature>
<evidence type="ECO:0000256" key="7">
    <source>
        <dbReference type="ARBA" id="ARBA00022679"/>
    </source>
</evidence>
<evidence type="ECO:0000256" key="11">
    <source>
        <dbReference type="ARBA" id="ARBA00022989"/>
    </source>
</evidence>
<evidence type="ECO:0000256" key="17">
    <source>
        <dbReference type="HAMAP-Rule" id="MF_02241"/>
    </source>
</evidence>
<evidence type="ECO:0000256" key="12">
    <source>
        <dbReference type="ARBA" id="ARBA00023136"/>
    </source>
</evidence>
<feature type="binding site" evidence="17">
    <location>
        <position position="83"/>
    </location>
    <ligand>
        <name>a CDP-1,2-diacyl-sn-glycerol</name>
        <dbReference type="ChEBI" id="CHEBI:58332"/>
    </ligand>
</feature>
<keyword evidence="17" id="KW-0443">Lipid metabolism</keyword>
<keyword evidence="17" id="KW-1208">Phospholipid metabolism</keyword>
<name>A0A2N3Y876_SACSN</name>
<feature type="transmembrane region" description="Helical" evidence="17">
    <location>
        <begin position="126"/>
        <end position="143"/>
    </location>
</feature>
<comment type="caution">
    <text evidence="19">The sequence shown here is derived from an EMBL/GenBank/DDBJ whole genome shotgun (WGS) entry which is preliminary data.</text>
</comment>
<feature type="binding site" evidence="17">
    <location>
        <begin position="38"/>
        <end position="41"/>
    </location>
    <ligand>
        <name>a CDP-1,2-diacyl-sn-glycerol</name>
        <dbReference type="ChEBI" id="CHEBI:58332"/>
    </ligand>
</feature>
<dbReference type="GO" id="GO:0016780">
    <property type="term" value="F:phosphotransferase activity, for other substituted phosphate groups"/>
    <property type="evidence" value="ECO:0007669"/>
    <property type="project" value="UniProtKB-UniRule"/>
</dbReference>
<evidence type="ECO:0000313" key="19">
    <source>
        <dbReference type="EMBL" id="PKW19136.1"/>
    </source>
</evidence>
<evidence type="ECO:0000256" key="15">
    <source>
        <dbReference type="ARBA" id="ARBA00033137"/>
    </source>
</evidence>
<keyword evidence="10 17" id="KW-0460">Magnesium</keyword>
<dbReference type="PROSITE" id="PS00379">
    <property type="entry name" value="CDP_ALCOHOL_P_TRANSF"/>
    <property type="match status" value="1"/>
</dbReference>
<comment type="catalytic activity">
    <reaction evidence="13 17">
        <text>1,2-di-(9Z-octadecenoyl)-sn-glycero-3-cytidine-5'-diphosphate + 1D-myo-inositol 3-phosphate = 1,2-di-(9Z-octadecenoyl)-sn-glycero-3-phospho-(1D-myo-inositol-3-phosphate) + CMP + H(+)</text>
        <dbReference type="Rhea" id="RHEA:61216"/>
        <dbReference type="ChEBI" id="CHEBI:15378"/>
        <dbReference type="ChEBI" id="CHEBI:58401"/>
        <dbReference type="ChEBI" id="CHEBI:60377"/>
        <dbReference type="ChEBI" id="CHEBI:85356"/>
        <dbReference type="ChEBI" id="CHEBI:144472"/>
    </reaction>
</comment>
<evidence type="ECO:0000256" key="4">
    <source>
        <dbReference type="ARBA" id="ARBA00010441"/>
    </source>
</evidence>
<keyword evidence="7 17" id="KW-0808">Transferase</keyword>
<feature type="transmembrane region" description="Helical" evidence="17">
    <location>
        <begin position="61"/>
        <end position="81"/>
    </location>
</feature>
<evidence type="ECO:0000256" key="3">
    <source>
        <dbReference type="ARBA" id="ARBA00005189"/>
    </source>
</evidence>
<dbReference type="AlphaFoldDB" id="A0A2N3Y876"/>
<dbReference type="GO" id="GO:0005886">
    <property type="term" value="C:plasma membrane"/>
    <property type="evidence" value="ECO:0007669"/>
    <property type="project" value="UniProtKB-SubCell"/>
</dbReference>
<evidence type="ECO:0000256" key="1">
    <source>
        <dbReference type="ARBA" id="ARBA00004651"/>
    </source>
</evidence>
<dbReference type="EMBL" id="PJNB01000001">
    <property type="protein sequence ID" value="PKW19136.1"/>
    <property type="molecule type" value="Genomic_DNA"/>
</dbReference>
<dbReference type="EC" id="2.7.8.-" evidence="17"/>
<keyword evidence="9 17" id="KW-0479">Metal-binding</keyword>
<comment type="catalytic activity">
    <reaction evidence="16 17">
        <text>a CDP-1,2-diacyl-sn-glycerol + 1D-myo-inositol 3-phosphate = a 1,2-diacyl-sn-glycero-3-phospho-(1D-myo-inositol-3-phosphate) + CMP + H(+)</text>
        <dbReference type="Rhea" id="RHEA:60504"/>
        <dbReference type="ChEBI" id="CHEBI:15378"/>
        <dbReference type="ChEBI" id="CHEBI:58088"/>
        <dbReference type="ChEBI" id="CHEBI:58332"/>
        <dbReference type="ChEBI" id="CHEBI:58401"/>
        <dbReference type="ChEBI" id="CHEBI:60377"/>
    </reaction>
</comment>
<protein>
    <recommendedName>
        <fullName evidence="14 17">Phosphatidylinositol phosphate synthase</fullName>
        <shortName evidence="17">PIP synthase</shortName>
        <ecNumber evidence="17">2.7.8.-</ecNumber>
    </recommendedName>
    <alternativeName>
        <fullName evidence="15 17">CDP-diacylglycerol--D-myo-inositol-3-phosphate 3-phosphatidyltransferase</fullName>
    </alternativeName>
</protein>
<evidence type="ECO:0000256" key="10">
    <source>
        <dbReference type="ARBA" id="ARBA00022842"/>
    </source>
</evidence>
<accession>A0A2N3Y876</accession>
<feature type="binding site" evidence="17">
    <location>
        <position position="100"/>
    </location>
    <ligand>
        <name>Mg(2+)</name>
        <dbReference type="ChEBI" id="CHEBI:18420"/>
        <label>2</label>
    </ligand>
</feature>
<feature type="binding site" evidence="17">
    <location>
        <position position="96"/>
    </location>
    <ligand>
        <name>Mg(2+)</name>
        <dbReference type="ChEBI" id="CHEBI:18420"/>
        <label>2</label>
    </ligand>
</feature>
<dbReference type="GO" id="GO:0000287">
    <property type="term" value="F:magnesium ion binding"/>
    <property type="evidence" value="ECO:0007669"/>
    <property type="project" value="UniProtKB-UniRule"/>
</dbReference>
<sequence length="210" mass="22212">MHRRLTLQAMLNIFARASISRLTDPIGAGLVCLGLSPNAVTVTGTAASITAALWFFPRDQLFVGTVVVAVFLMFDILDGAMARSGGKATKFGGVLDASCDRLVDGALFGALVWWSLVVEVNHLRGLALLICLVGAQVISYVKARAEANGLSADGGLAERAERFLVVLVGTGLHGLGVPYVLDVAVWLLVVLSLITIAQRLIAVHASYRDL</sequence>
<evidence type="ECO:0000256" key="2">
    <source>
        <dbReference type="ARBA" id="ARBA00004805"/>
    </source>
</evidence>
<keyword evidence="8 17" id="KW-0812">Transmembrane</keyword>
<comment type="pathway">
    <text evidence="2 17">Phospholipid metabolism; phosphatidylinositol phosphate biosynthesis.</text>
</comment>
<dbReference type="Gene3D" id="1.20.120.1760">
    <property type="match status" value="1"/>
</dbReference>
<comment type="caution">
    <text evidence="17">Lacks conserved residue(s) required for the propagation of feature annotation.</text>
</comment>
<dbReference type="Proteomes" id="UP000233786">
    <property type="component" value="Unassembled WGS sequence"/>
</dbReference>
<comment type="similarity">
    <text evidence="4 17 18">Belongs to the CDP-alcohol phosphatidyltransferase class-I family.</text>
</comment>
<dbReference type="InterPro" id="IPR000462">
    <property type="entry name" value="CDP-OH_P_trans"/>
</dbReference>
<dbReference type="GO" id="GO:0008654">
    <property type="term" value="P:phospholipid biosynthetic process"/>
    <property type="evidence" value="ECO:0007669"/>
    <property type="project" value="UniProtKB-UniRule"/>
</dbReference>
<comment type="subunit">
    <text evidence="5 17">Homodimer.</text>
</comment>
<proteinExistence type="inferred from homology"/>
<evidence type="ECO:0000256" key="13">
    <source>
        <dbReference type="ARBA" id="ARBA00023935"/>
    </source>
</evidence>
<dbReference type="STRING" id="994479.GCA_000194155_05365"/>
<comment type="subcellular location">
    <subcellularLocation>
        <location evidence="1 17">Cell membrane</location>
        <topology evidence="1 17">Multi-pass membrane protein</topology>
    </subcellularLocation>
</comment>
<keyword evidence="17" id="KW-0444">Lipid biosynthesis</keyword>
<dbReference type="InterPro" id="IPR043130">
    <property type="entry name" value="CDP-OH_PTrfase_TM_dom"/>
</dbReference>
<feature type="binding site" evidence="17">
    <location>
        <position position="75"/>
    </location>
    <ligand>
        <name>Mg(2+)</name>
        <dbReference type="ChEBI" id="CHEBI:18420"/>
        <label>2</label>
    </ligand>
</feature>
<comment type="pathway">
    <text evidence="3">Lipid metabolism.</text>
</comment>
<dbReference type="Pfam" id="PF01066">
    <property type="entry name" value="CDP-OH_P_transf"/>
    <property type="match status" value="1"/>
</dbReference>
<dbReference type="HAMAP" id="MF_02241">
    <property type="entry name" value="PIP_synthase"/>
    <property type="match status" value="1"/>
</dbReference>
<feature type="binding site" evidence="17">
    <location>
        <position position="89"/>
    </location>
    <ligand>
        <name>a CDP-1,2-diacyl-sn-glycerol</name>
        <dbReference type="ChEBI" id="CHEBI:58332"/>
    </ligand>
</feature>
<comment type="function">
    <text evidence="17">Catalyzes the conjugation of the 1'-hydroxyl group of D-myo-inositol-3-phosphate (also named L-myo-inositol-1-phosphate) with a lipid tail of cytidine diphosphate diacylglycerol (CDP-DAG), forming phosphatidylinositol phosphate (PIP) and CMP. PIP is a precursor of phosphatidylinositol (PI) which is an essential lipid required for cell wall formation.</text>
</comment>
<evidence type="ECO:0000256" key="6">
    <source>
        <dbReference type="ARBA" id="ARBA00022475"/>
    </source>
</evidence>
<feature type="transmembrane region" description="Helical" evidence="17">
    <location>
        <begin position="163"/>
        <end position="181"/>
    </location>
</feature>
<keyword evidence="20" id="KW-1185">Reference proteome</keyword>
<feature type="active site" description="Proton acceptor" evidence="17">
    <location>
        <position position="100"/>
    </location>
</feature>
<feature type="transmembrane region" description="Helical" evidence="17">
    <location>
        <begin position="187"/>
        <end position="207"/>
    </location>
</feature>
<evidence type="ECO:0000313" key="20">
    <source>
        <dbReference type="Proteomes" id="UP000233786"/>
    </source>
</evidence>
<dbReference type="NCBIfam" id="NF045883">
    <property type="entry name" value="PIPSynth"/>
    <property type="match status" value="1"/>
</dbReference>
<feature type="binding site" evidence="17">
    <location>
        <position position="78"/>
    </location>
    <ligand>
        <name>Mg(2+)</name>
        <dbReference type="ChEBI" id="CHEBI:18420"/>
        <label>1</label>
    </ligand>
</feature>
<feature type="binding site" evidence="17">
    <location>
        <position position="79"/>
    </location>
    <ligand>
        <name>a CDP-1,2-diacyl-sn-glycerol</name>
        <dbReference type="ChEBI" id="CHEBI:58332"/>
    </ligand>
</feature>
<evidence type="ECO:0000256" key="5">
    <source>
        <dbReference type="ARBA" id="ARBA00011738"/>
    </source>
</evidence>
<comment type="cofactor">
    <cofactor evidence="17">
        <name>Mg(2+)</name>
        <dbReference type="ChEBI" id="CHEBI:18420"/>
    </cofactor>
    <text evidence="17">Contains a di-nuclear catalytic Mg(2+) center.</text>
</comment>
<evidence type="ECO:0000256" key="9">
    <source>
        <dbReference type="ARBA" id="ARBA00022723"/>
    </source>
</evidence>